<feature type="compositionally biased region" description="Low complexity" evidence="1">
    <location>
        <begin position="1030"/>
        <end position="1049"/>
    </location>
</feature>
<feature type="compositionally biased region" description="Low complexity" evidence="1">
    <location>
        <begin position="1085"/>
        <end position="1099"/>
    </location>
</feature>
<gene>
    <name evidence="3" type="ORF">SEV965_LOCUS12248</name>
</gene>
<protein>
    <recommendedName>
        <fullName evidence="5">KASH domain-containing protein</fullName>
    </recommendedName>
</protein>
<sequence>MNIHNSPLHHVLVPNSNKINKKRQEFWNGTLLDNYNFLMSEELICHCKSSLEEPFYSLNDLTVHHVSYNEFEKQYVELSDWCEKISDVIKKISSNTLTCYLRQKSYEELYEQGLMRLRIFNQYSNKLIERFPDLNIVIQTKKEIIYKIWNELESRFISYLDEDFDRIIQDLHSELFLFEEWIITIEEQLERFNTIRNEKISFEDFQELMKLQDEIKSKNSRVSSVIEICDRLKADYQQQIEQIPFDYASDLENRWHQLWINSVEVQCKLEERFKILNTCQIKQHIILYDRESPYTRHSTSLPLIDEDDIIPFNSSEYEKISLTSSNSTSIHFDINTSLINRKRSRSPNININIYPISLNLNRKMLKSKRRRSLNYLPSNLSPSTFYYSLTNINDYDDKKIIKKQKKTLSKLDIGYASEDDYENKKLILTTIKKSQSDSKIQLKKSTTNILSSLTQSLPLFQHIHLLPKWWRYSITSAYDTCSNPDIDMSIEETKKSKIKPSLLMYSKKYTKFKKYIEQKSTLISNSYDASTEYTDQEQSENDVDTLSSDLLSLSPINHYQNSDSLFYNRYTTTTTTTGYSSDIELETTTIPSKIEDQSLLYLGEISQMNTHALTLSPSITSNEVESSNTLTINDKIESSEPCWDGYQNPLFYPLNSQDMDSMETILKWDDQFFEIDQLSNSTSDDDGIHIHDNFNRPSLWNNNSSSISLITSITNKQQFDSDSDLDDFNYVINESEKQLFKTRQSLEKKKRQQQQQQSNSHDRNQRKYDEILRTCETNIQCLEQILKNLHRSKNSRLNNIQAIELLQKYLSDWHDMRQQVNIDRKRARHLLHISQEIIKLKLRLDEELSHINTTFNPSWFDNNSLNQLKDQISYEIDLEKENRQKLTSFYTDLHLSEEHLKEYRMAYSDASLSFNIDEHLHNNRLILEQFSNKMDSYRNQLHTLLTMIDNLLSIENHIEQKLTSFDYPIELQELQTLIDNYERMIPNNNNSYLIIKNHCEYKLDIYKKMFNDLIHKQDKHVSFDRPINFNNNNNSTNINSSTTSSTSSTPPEQQYIKNHSNDNFRKKKTIFNQYRQTETRGIQHNNTTSKKTTNKQSTTSSYISDDCKVLYIETVIEVPKPIFYEHTINTLSSSTTNTEHHHNHHIPHNKLNSQQQILKLNRNQFFMDSTNKNHDDDSTDDDLYDQHTKPVNSSTTTTTINYHPITTDHLKQQGDSGIEYDQTSSSSTIYNQQTSNDQLIFPTSNQNFDPTLQPSLIHRIQKQSTLKNKNQQLSTNINQQDTCWNHFKQTWLRSLLIGLLILLILFLIYLFALDTCSRSAIFRRMFNRIIYIEQQGLPTI</sequence>
<name>A0A814J144_9BILA</name>
<dbReference type="Gene3D" id="1.20.58.60">
    <property type="match status" value="1"/>
</dbReference>
<feature type="region of interest" description="Disordered" evidence="1">
    <location>
        <begin position="743"/>
        <end position="767"/>
    </location>
</feature>
<dbReference type="Proteomes" id="UP000663889">
    <property type="component" value="Unassembled WGS sequence"/>
</dbReference>
<keyword evidence="2" id="KW-1133">Transmembrane helix</keyword>
<evidence type="ECO:0000313" key="4">
    <source>
        <dbReference type="Proteomes" id="UP000663889"/>
    </source>
</evidence>
<evidence type="ECO:0000256" key="1">
    <source>
        <dbReference type="SAM" id="MobiDB-lite"/>
    </source>
</evidence>
<evidence type="ECO:0000256" key="2">
    <source>
        <dbReference type="SAM" id="Phobius"/>
    </source>
</evidence>
<reference evidence="3" key="1">
    <citation type="submission" date="2021-02" db="EMBL/GenBank/DDBJ databases">
        <authorList>
            <person name="Nowell W R."/>
        </authorList>
    </citation>
    <scope>NUCLEOTIDE SEQUENCE</scope>
</reference>
<proteinExistence type="predicted"/>
<evidence type="ECO:0008006" key="5">
    <source>
        <dbReference type="Google" id="ProtNLM"/>
    </source>
</evidence>
<feature type="transmembrane region" description="Helical" evidence="2">
    <location>
        <begin position="1291"/>
        <end position="1313"/>
    </location>
</feature>
<evidence type="ECO:0000313" key="3">
    <source>
        <dbReference type="EMBL" id="CAF1029793.1"/>
    </source>
</evidence>
<organism evidence="3 4">
    <name type="scientific">Rotaria sordida</name>
    <dbReference type="NCBI Taxonomy" id="392033"/>
    <lineage>
        <taxon>Eukaryota</taxon>
        <taxon>Metazoa</taxon>
        <taxon>Spiralia</taxon>
        <taxon>Gnathifera</taxon>
        <taxon>Rotifera</taxon>
        <taxon>Eurotatoria</taxon>
        <taxon>Bdelloidea</taxon>
        <taxon>Philodinida</taxon>
        <taxon>Philodinidae</taxon>
        <taxon>Rotaria</taxon>
    </lineage>
</organism>
<accession>A0A814J144</accession>
<feature type="compositionally biased region" description="Low complexity" evidence="1">
    <location>
        <begin position="1189"/>
        <end position="1198"/>
    </location>
</feature>
<dbReference type="EMBL" id="CAJNOU010000551">
    <property type="protein sequence ID" value="CAF1029793.1"/>
    <property type="molecule type" value="Genomic_DNA"/>
</dbReference>
<keyword evidence="2" id="KW-0812">Transmembrane</keyword>
<comment type="caution">
    <text evidence="3">The sequence shown here is derived from an EMBL/GenBank/DDBJ whole genome shotgun (WGS) entry which is preliminary data.</text>
</comment>
<feature type="region of interest" description="Disordered" evidence="1">
    <location>
        <begin position="1077"/>
        <end position="1099"/>
    </location>
</feature>
<feature type="region of interest" description="Disordered" evidence="1">
    <location>
        <begin position="1168"/>
        <end position="1198"/>
    </location>
</feature>
<keyword evidence="2" id="KW-0472">Membrane</keyword>
<feature type="region of interest" description="Disordered" evidence="1">
    <location>
        <begin position="1026"/>
        <end position="1062"/>
    </location>
</feature>